<dbReference type="GO" id="GO:0016787">
    <property type="term" value="F:hydrolase activity"/>
    <property type="evidence" value="ECO:0007669"/>
    <property type="project" value="UniProtKB-KW"/>
</dbReference>
<dbReference type="PANTHER" id="PTHR10794:SF94">
    <property type="entry name" value="ESTERASE YHET-RELATED"/>
    <property type="match status" value="1"/>
</dbReference>
<organism evidence="3 4">
    <name type="scientific">Rhodocyclus gracilis</name>
    <dbReference type="NCBI Taxonomy" id="2929842"/>
    <lineage>
        <taxon>Bacteria</taxon>
        <taxon>Pseudomonadati</taxon>
        <taxon>Pseudomonadota</taxon>
        <taxon>Betaproteobacteria</taxon>
        <taxon>Rhodocyclales</taxon>
        <taxon>Rhodocyclaceae</taxon>
        <taxon>Rhodocyclus</taxon>
    </lineage>
</organism>
<comment type="similarity">
    <text evidence="1">Belongs to the AB hydrolase superfamily. AB hydrolase 4 family.</text>
</comment>
<dbReference type="PANTHER" id="PTHR10794">
    <property type="entry name" value="ABHYDROLASE DOMAIN-CONTAINING PROTEIN"/>
    <property type="match status" value="1"/>
</dbReference>
<dbReference type="Pfam" id="PF00561">
    <property type="entry name" value="Abhydrolase_1"/>
    <property type="match status" value="1"/>
</dbReference>
<dbReference type="RefSeq" id="WP_153590170.1">
    <property type="nucleotide sequence ID" value="NZ_JAATWB010000001.1"/>
</dbReference>
<name>A0ABX0WED5_9RHOO</name>
<proteinExistence type="inferred from homology"/>
<dbReference type="InterPro" id="IPR012020">
    <property type="entry name" value="ABHD4"/>
</dbReference>
<evidence type="ECO:0000313" key="3">
    <source>
        <dbReference type="EMBL" id="NJA88091.1"/>
    </source>
</evidence>
<accession>A0ABX0WED5</accession>
<comment type="caution">
    <text evidence="3">The sequence shown here is derived from an EMBL/GenBank/DDBJ whole genome shotgun (WGS) entry which is preliminary data.</text>
</comment>
<dbReference type="NCBIfam" id="NF008218">
    <property type="entry name" value="PRK10985.1"/>
    <property type="match status" value="1"/>
</dbReference>
<protein>
    <submittedName>
        <fullName evidence="3">Hydrolase</fullName>
    </submittedName>
</protein>
<dbReference type="Proteomes" id="UP000720344">
    <property type="component" value="Unassembled WGS sequence"/>
</dbReference>
<sequence>MLATGAPAAGVAPHALAYRAPAWLPGAHTQTIYPLFIVPPPLAASLRRRERWATPDDDFIDVDWFDAAGDARLAAADSGAAPSPVGAVANTLPAADAAALPPLVVLFHGLEGSADSPYARALMRALTALGWGGVVPHFRGCSGEPNQQPRAYHSGDSDEIEWILARIAARFPGRRCYAVGVSLGGNALLKWAGERGEGASACVAAIAAISAPLDLAACGHHLARGFNQVYTRYFLDTLKAAAAEKLRRFPGAIPGRIDAQQLAAARSLYEFDDLYTAPVHGFASADDYWQRASAKPWLPAIRVPTLLVNAQNDPFMPANVLPLASQVGPSTICCFPRTGGHAGFVSGAFPGHLDWLPRRLLSFFRYGT</sequence>
<evidence type="ECO:0000256" key="1">
    <source>
        <dbReference type="ARBA" id="ARBA00010884"/>
    </source>
</evidence>
<keyword evidence="4" id="KW-1185">Reference proteome</keyword>
<dbReference type="InterPro" id="IPR029058">
    <property type="entry name" value="AB_hydrolase_fold"/>
</dbReference>
<evidence type="ECO:0000313" key="4">
    <source>
        <dbReference type="Proteomes" id="UP000720344"/>
    </source>
</evidence>
<dbReference type="InterPro" id="IPR000073">
    <property type="entry name" value="AB_hydrolase_1"/>
</dbReference>
<keyword evidence="3" id="KW-0378">Hydrolase</keyword>
<dbReference type="PIRSF" id="PIRSF005211">
    <property type="entry name" value="Ab_hydro_YheT"/>
    <property type="match status" value="1"/>
</dbReference>
<dbReference type="EMBL" id="JAATWB010000001">
    <property type="protein sequence ID" value="NJA88091.1"/>
    <property type="molecule type" value="Genomic_DNA"/>
</dbReference>
<gene>
    <name evidence="3" type="ORF">HCX48_02495</name>
</gene>
<reference evidence="4" key="1">
    <citation type="submission" date="2020-03" db="EMBL/GenBank/DDBJ databases">
        <title>Whole-genome sequence of the purple nonsulfur bacterium Rhodocyclus tenuis DSM112.</title>
        <authorList>
            <person name="Kyndt J.A."/>
            <person name="Meyer T.E."/>
        </authorList>
    </citation>
    <scope>NUCLEOTIDE SEQUENCE [LARGE SCALE GENOMIC DNA]</scope>
    <source>
        <strain evidence="4">DSM 112</strain>
    </source>
</reference>
<dbReference type="SUPFAM" id="SSF53474">
    <property type="entry name" value="alpha/beta-Hydrolases"/>
    <property type="match status" value="1"/>
</dbReference>
<evidence type="ECO:0000259" key="2">
    <source>
        <dbReference type="Pfam" id="PF00561"/>
    </source>
</evidence>
<dbReference type="InterPro" id="IPR050960">
    <property type="entry name" value="AB_hydrolase_4_sf"/>
</dbReference>
<feature type="domain" description="AB hydrolase-1" evidence="2">
    <location>
        <begin position="102"/>
        <end position="347"/>
    </location>
</feature>
<dbReference type="Gene3D" id="3.40.50.1820">
    <property type="entry name" value="alpha/beta hydrolase"/>
    <property type="match status" value="1"/>
</dbReference>